<dbReference type="OrthoDB" id="6647425at2"/>
<feature type="transmembrane region" description="Helical" evidence="8">
    <location>
        <begin position="165"/>
        <end position="188"/>
    </location>
</feature>
<feature type="transmembrane region" description="Helical" evidence="8">
    <location>
        <begin position="40"/>
        <end position="60"/>
    </location>
</feature>
<evidence type="ECO:0000256" key="8">
    <source>
        <dbReference type="SAM" id="Phobius"/>
    </source>
</evidence>
<evidence type="ECO:0000256" key="4">
    <source>
        <dbReference type="ARBA" id="ARBA00022692"/>
    </source>
</evidence>
<dbReference type="Proteomes" id="UP000251800">
    <property type="component" value="Unassembled WGS sequence"/>
</dbReference>
<protein>
    <submittedName>
        <fullName evidence="9">Rod shape-determining protein MreD</fullName>
    </submittedName>
</protein>
<comment type="caution">
    <text evidence="9">The sequence shown here is derived from an EMBL/GenBank/DDBJ whole genome shotgun (WGS) entry which is preliminary data.</text>
</comment>
<keyword evidence="6 8" id="KW-1133">Transmembrane helix</keyword>
<name>A0A363UJT3_9GAMM</name>
<dbReference type="PANTHER" id="PTHR37484:SF1">
    <property type="entry name" value="ROD SHAPE-DETERMINING PROTEIN MRED"/>
    <property type="match status" value="1"/>
</dbReference>
<keyword evidence="10" id="KW-1185">Reference proteome</keyword>
<evidence type="ECO:0000256" key="6">
    <source>
        <dbReference type="ARBA" id="ARBA00022989"/>
    </source>
</evidence>
<evidence type="ECO:0000313" key="10">
    <source>
        <dbReference type="Proteomes" id="UP000251800"/>
    </source>
</evidence>
<keyword evidence="7 8" id="KW-0472">Membrane</keyword>
<dbReference type="PANTHER" id="PTHR37484">
    <property type="entry name" value="ROD SHAPE-DETERMINING PROTEIN MRED"/>
    <property type="match status" value="1"/>
</dbReference>
<evidence type="ECO:0000256" key="7">
    <source>
        <dbReference type="ARBA" id="ARBA00023136"/>
    </source>
</evidence>
<reference evidence="9 10" key="1">
    <citation type="submission" date="2018-05" db="EMBL/GenBank/DDBJ databases">
        <title>Abyssibacter profundi OUC007T gen. nov., sp. nov, a marine bacterium isolated from seawater of the Mariana Trench.</title>
        <authorList>
            <person name="Zhou S."/>
        </authorList>
    </citation>
    <scope>NUCLEOTIDE SEQUENCE [LARGE SCALE GENOMIC DNA]</scope>
    <source>
        <strain evidence="9 10">OUC007</strain>
    </source>
</reference>
<comment type="subcellular location">
    <subcellularLocation>
        <location evidence="1">Cell membrane</location>
        <topology evidence="1">Multi-pass membrane protein</topology>
    </subcellularLocation>
</comment>
<dbReference type="GO" id="GO:0005886">
    <property type="term" value="C:plasma membrane"/>
    <property type="evidence" value="ECO:0007669"/>
    <property type="project" value="UniProtKB-SubCell"/>
</dbReference>
<evidence type="ECO:0000313" key="9">
    <source>
        <dbReference type="EMBL" id="PWN55681.1"/>
    </source>
</evidence>
<feature type="transmembrane region" description="Helical" evidence="8">
    <location>
        <begin position="66"/>
        <end position="83"/>
    </location>
</feature>
<keyword evidence="5" id="KW-0133">Cell shape</keyword>
<dbReference type="Pfam" id="PF04093">
    <property type="entry name" value="MreD"/>
    <property type="match status" value="1"/>
</dbReference>
<keyword evidence="3" id="KW-1003">Cell membrane</keyword>
<evidence type="ECO:0000256" key="3">
    <source>
        <dbReference type="ARBA" id="ARBA00022475"/>
    </source>
</evidence>
<accession>A0A363UJT3</accession>
<dbReference type="EMBL" id="QEQK01000009">
    <property type="protein sequence ID" value="PWN55681.1"/>
    <property type="molecule type" value="Genomic_DNA"/>
</dbReference>
<organism evidence="9 10">
    <name type="scientific">Abyssibacter profundi</name>
    <dbReference type="NCBI Taxonomy" id="2182787"/>
    <lineage>
        <taxon>Bacteria</taxon>
        <taxon>Pseudomonadati</taxon>
        <taxon>Pseudomonadota</taxon>
        <taxon>Gammaproteobacteria</taxon>
        <taxon>Chromatiales</taxon>
        <taxon>Oceanococcaceae</taxon>
        <taxon>Abyssibacter</taxon>
    </lineage>
</organism>
<gene>
    <name evidence="9" type="primary">mreD</name>
    <name evidence="9" type="ORF">DEH80_11285</name>
</gene>
<feature type="transmembrane region" description="Helical" evidence="8">
    <location>
        <begin position="133"/>
        <end position="153"/>
    </location>
</feature>
<sequence>MEGRRPAGHQCGRTAGSASRCRASRLRAVRFPAVSDDRRASAPLILISILLALVLSKIMLPDPLAVLRPAMVPMIVFYWLLMVPDRFGLTMAAVLGLVLDVLTGTLLGAHAFALTVSGYLVARMALIVRFWPAWQQSLALLPMWGLYAFLMFWIDGVTHRNADALLRFAPVLTTAIAWPLLCGVMSWANPPTEDA</sequence>
<dbReference type="AlphaFoldDB" id="A0A363UJT3"/>
<proteinExistence type="inferred from homology"/>
<dbReference type="GO" id="GO:0008360">
    <property type="term" value="P:regulation of cell shape"/>
    <property type="evidence" value="ECO:0007669"/>
    <property type="project" value="UniProtKB-KW"/>
</dbReference>
<feature type="transmembrane region" description="Helical" evidence="8">
    <location>
        <begin position="95"/>
        <end position="121"/>
    </location>
</feature>
<keyword evidence="4 8" id="KW-0812">Transmembrane</keyword>
<dbReference type="InterPro" id="IPR026034">
    <property type="entry name" value="MreD_proteobac"/>
</dbReference>
<dbReference type="InterPro" id="IPR007227">
    <property type="entry name" value="Cell_shape_determining_MreD"/>
</dbReference>
<evidence type="ECO:0000256" key="1">
    <source>
        <dbReference type="ARBA" id="ARBA00004651"/>
    </source>
</evidence>
<evidence type="ECO:0000256" key="5">
    <source>
        <dbReference type="ARBA" id="ARBA00022960"/>
    </source>
</evidence>
<evidence type="ECO:0000256" key="2">
    <source>
        <dbReference type="ARBA" id="ARBA00007776"/>
    </source>
</evidence>
<comment type="similarity">
    <text evidence="2">Belongs to the MreD family.</text>
</comment>
<dbReference type="NCBIfam" id="TIGR03426">
    <property type="entry name" value="shape_MreD"/>
    <property type="match status" value="1"/>
</dbReference>